<accession>U3A7N4</accession>
<evidence type="ECO:0000313" key="2">
    <source>
        <dbReference type="EMBL" id="GAD53699.1"/>
    </source>
</evidence>
<comment type="caution">
    <text evidence="2">The sequence shown here is derived from an EMBL/GenBank/DDBJ whole genome shotgun (WGS) entry which is preliminary data.</text>
</comment>
<evidence type="ECO:0000256" key="1">
    <source>
        <dbReference type="SAM" id="MobiDB-lite"/>
    </source>
</evidence>
<dbReference type="Proteomes" id="UP000016986">
    <property type="component" value="Unassembled WGS sequence"/>
</dbReference>
<dbReference type="RefSeq" id="WP_020222526.1">
    <property type="nucleotide sequence ID" value="NZ_BANO01000259.1"/>
</dbReference>
<protein>
    <submittedName>
        <fullName evidence="2">Uncharacterized protein</fullName>
    </submittedName>
</protein>
<dbReference type="OrthoDB" id="203402at2157"/>
<dbReference type="EMBL" id="BATA01000089">
    <property type="protein sequence ID" value="GAD53699.1"/>
    <property type="molecule type" value="Genomic_DNA"/>
</dbReference>
<sequence>MALTDDDIETIRLYERYDRGELTEREARNALGNEIIDGLAEEAAAFREATKRDTAELLVDGEALQKSSESECPDQNHSESG</sequence>
<name>U3A7N4_9EURY</name>
<dbReference type="AlphaFoldDB" id="U3A7N4"/>
<dbReference type="Pfam" id="PF26261">
    <property type="entry name" value="DUF8065"/>
    <property type="match status" value="1"/>
</dbReference>
<reference evidence="2 3" key="1">
    <citation type="submission" date="2013-09" db="EMBL/GenBank/DDBJ databases">
        <title>Whole genome sequencing of Halarchaeum acidiphilum strain MH1-52-1.</title>
        <authorList>
            <person name="Shimane Y."/>
            <person name="Minegishi H."/>
            <person name="Nishi S."/>
            <person name="Echigo A."/>
            <person name="Shuto A."/>
            <person name="Konishi M."/>
            <person name="Ito T."/>
            <person name="Ohkuma M."/>
            <person name="Ohta Y."/>
            <person name="Nagano Y."/>
            <person name="Tsubouchi T."/>
            <person name="Mori K."/>
            <person name="Usui K."/>
            <person name="Kamekura M."/>
            <person name="Usami R."/>
            <person name="Takaki Y."/>
            <person name="Hatada Y."/>
        </authorList>
    </citation>
    <scope>NUCLEOTIDE SEQUENCE [LARGE SCALE GENOMIC DNA]</scope>
    <source>
        <strain evidence="2 3">JCM 16109</strain>
    </source>
</reference>
<feature type="region of interest" description="Disordered" evidence="1">
    <location>
        <begin position="62"/>
        <end position="81"/>
    </location>
</feature>
<organism evidence="2 3">
    <name type="scientific">Halarchaeum acidiphilum MH1-52-1</name>
    <dbReference type="NCBI Taxonomy" id="1261545"/>
    <lineage>
        <taxon>Archaea</taxon>
        <taxon>Methanobacteriati</taxon>
        <taxon>Methanobacteriota</taxon>
        <taxon>Stenosarchaea group</taxon>
        <taxon>Halobacteria</taxon>
        <taxon>Halobacteriales</taxon>
        <taxon>Halobacteriaceae</taxon>
    </lineage>
</organism>
<gene>
    <name evidence="2" type="ORF">MBEHAL_2459</name>
</gene>
<dbReference type="InterPro" id="IPR058378">
    <property type="entry name" value="DUF8065"/>
</dbReference>
<proteinExistence type="predicted"/>
<evidence type="ECO:0000313" key="3">
    <source>
        <dbReference type="Proteomes" id="UP000016986"/>
    </source>
</evidence>
<keyword evidence="3" id="KW-1185">Reference proteome</keyword>